<accession>A0AA41X774</accession>
<sequence length="197" mass="22492">MKVGLMRHFRVCHETLGKRSVAQDELFQWIAAYDAAAVEMNWPAGSMNWQQCFTSDMPRALATAEAFCQGEIIATGLLREIPVYPLFRQNRRLPGWLWLPLLRLAWLFGHPSQREGKQEVESRLELVLESIVQSGEDTLIVSHGALMVVMQRLLRKRGFHGPKLRRPGNGELYIFERKGDVTYAGRTKRRTAANSGQ</sequence>
<dbReference type="Proteomes" id="UP001156102">
    <property type="component" value="Unassembled WGS sequence"/>
</dbReference>
<dbReference type="InterPro" id="IPR029033">
    <property type="entry name" value="His_PPase_superfam"/>
</dbReference>
<proteinExistence type="predicted"/>
<reference evidence="1" key="1">
    <citation type="submission" date="2022-07" db="EMBL/GenBank/DDBJ databases">
        <authorList>
            <person name="Li W.-J."/>
            <person name="Deng Q.-Q."/>
        </authorList>
    </citation>
    <scope>NUCLEOTIDE SEQUENCE</scope>
    <source>
        <strain evidence="1">SYSU M60031</strain>
    </source>
</reference>
<comment type="caution">
    <text evidence="1">The sequence shown here is derived from an EMBL/GenBank/DDBJ whole genome shotgun (WGS) entry which is preliminary data.</text>
</comment>
<dbReference type="EMBL" id="JANCLT010000001">
    <property type="protein sequence ID" value="MCP8967553.1"/>
    <property type="molecule type" value="Genomic_DNA"/>
</dbReference>
<dbReference type="Pfam" id="PF00300">
    <property type="entry name" value="His_Phos_1"/>
    <property type="match status" value="1"/>
</dbReference>
<protein>
    <submittedName>
        <fullName evidence="1">Histidine phosphatase family protein</fullName>
    </submittedName>
</protein>
<dbReference type="SUPFAM" id="SSF53254">
    <property type="entry name" value="Phosphoglycerate mutase-like"/>
    <property type="match status" value="1"/>
</dbReference>
<name>A0AA41X774_9BACI</name>
<dbReference type="InterPro" id="IPR013078">
    <property type="entry name" value="His_Pase_superF_clade-1"/>
</dbReference>
<dbReference type="AlphaFoldDB" id="A0AA41X774"/>
<gene>
    <name evidence="1" type="ORF">NK662_03220</name>
</gene>
<dbReference type="Gene3D" id="3.40.50.1240">
    <property type="entry name" value="Phosphoglycerate mutase-like"/>
    <property type="match status" value="1"/>
</dbReference>
<dbReference type="CDD" id="cd07040">
    <property type="entry name" value="HP"/>
    <property type="match status" value="1"/>
</dbReference>
<organism evidence="1 2">
    <name type="scientific">Ectobacillus ponti</name>
    <dbReference type="NCBI Taxonomy" id="2961894"/>
    <lineage>
        <taxon>Bacteria</taxon>
        <taxon>Bacillati</taxon>
        <taxon>Bacillota</taxon>
        <taxon>Bacilli</taxon>
        <taxon>Bacillales</taxon>
        <taxon>Bacillaceae</taxon>
        <taxon>Ectobacillus</taxon>
    </lineage>
</organism>
<keyword evidence="2" id="KW-1185">Reference proteome</keyword>
<dbReference type="RefSeq" id="WP_254757285.1">
    <property type="nucleotide sequence ID" value="NZ_JANCLT010000001.1"/>
</dbReference>
<evidence type="ECO:0000313" key="2">
    <source>
        <dbReference type="Proteomes" id="UP001156102"/>
    </source>
</evidence>
<evidence type="ECO:0000313" key="1">
    <source>
        <dbReference type="EMBL" id="MCP8967553.1"/>
    </source>
</evidence>